<name>A0A8J4U1U0_CLAMG</name>
<keyword evidence="1" id="KW-1133">Transmembrane helix</keyword>
<reference evidence="2" key="1">
    <citation type="submission" date="2020-07" db="EMBL/GenBank/DDBJ databases">
        <title>Clarias magur genome sequencing, assembly and annotation.</title>
        <authorList>
            <person name="Kushwaha B."/>
            <person name="Kumar R."/>
            <person name="Das P."/>
            <person name="Joshi C.G."/>
            <person name="Kumar D."/>
            <person name="Nagpure N.S."/>
            <person name="Pandey M."/>
            <person name="Agarwal S."/>
            <person name="Srivastava S."/>
            <person name="Singh M."/>
            <person name="Sahoo L."/>
            <person name="Jayasankar P."/>
            <person name="Meher P.K."/>
            <person name="Koringa P.G."/>
            <person name="Iquebal M.A."/>
            <person name="Das S.P."/>
            <person name="Bit A."/>
            <person name="Patnaik S."/>
            <person name="Patel N."/>
            <person name="Shah T.M."/>
            <person name="Hinsu A."/>
            <person name="Jena J.K."/>
        </authorList>
    </citation>
    <scope>NUCLEOTIDE SEQUENCE</scope>
    <source>
        <strain evidence="2">CIFAMagur01</strain>
        <tissue evidence="2">Testis</tissue>
    </source>
</reference>
<dbReference type="EMBL" id="QNUK01000064">
    <property type="protein sequence ID" value="KAF5904060.1"/>
    <property type="molecule type" value="Genomic_DNA"/>
</dbReference>
<accession>A0A8J4U1U0</accession>
<keyword evidence="3" id="KW-1185">Reference proteome</keyword>
<comment type="caution">
    <text evidence="2">The sequence shown here is derived from an EMBL/GenBank/DDBJ whole genome shotgun (WGS) entry which is preliminary data.</text>
</comment>
<feature type="non-terminal residue" evidence="2">
    <location>
        <position position="76"/>
    </location>
</feature>
<keyword evidence="1" id="KW-0812">Transmembrane</keyword>
<feature type="transmembrane region" description="Helical" evidence="1">
    <location>
        <begin position="26"/>
        <end position="47"/>
    </location>
</feature>
<sequence>MEWRMCLEEGQRKTGGRQQSGYVPPLLFPLFSLSACALLALSEGLLLRNPRRRQLNSDKPEPKCHKETRMAVTILK</sequence>
<evidence type="ECO:0000256" key="1">
    <source>
        <dbReference type="SAM" id="Phobius"/>
    </source>
</evidence>
<evidence type="ECO:0000313" key="2">
    <source>
        <dbReference type="EMBL" id="KAF5904060.1"/>
    </source>
</evidence>
<gene>
    <name evidence="2" type="ORF">DAT39_006224</name>
</gene>
<organism evidence="2 3">
    <name type="scientific">Clarias magur</name>
    <name type="common">Asian catfish</name>
    <name type="synonym">Macropteronotus magur</name>
    <dbReference type="NCBI Taxonomy" id="1594786"/>
    <lineage>
        <taxon>Eukaryota</taxon>
        <taxon>Metazoa</taxon>
        <taxon>Chordata</taxon>
        <taxon>Craniata</taxon>
        <taxon>Vertebrata</taxon>
        <taxon>Euteleostomi</taxon>
        <taxon>Actinopterygii</taxon>
        <taxon>Neopterygii</taxon>
        <taxon>Teleostei</taxon>
        <taxon>Ostariophysi</taxon>
        <taxon>Siluriformes</taxon>
        <taxon>Clariidae</taxon>
        <taxon>Clarias</taxon>
    </lineage>
</organism>
<protein>
    <submittedName>
        <fullName evidence="2">Uncharacterized protein</fullName>
    </submittedName>
</protein>
<keyword evidence="1" id="KW-0472">Membrane</keyword>
<evidence type="ECO:0000313" key="3">
    <source>
        <dbReference type="Proteomes" id="UP000727407"/>
    </source>
</evidence>
<dbReference type="AlphaFoldDB" id="A0A8J4U1U0"/>
<dbReference type="Proteomes" id="UP000727407">
    <property type="component" value="Unassembled WGS sequence"/>
</dbReference>
<proteinExistence type="predicted"/>